<reference evidence="1 2" key="1">
    <citation type="submission" date="2017-10" db="EMBL/GenBank/DDBJ databases">
        <title>Paenichitinophaga pekingensis gen. nov., sp. nov., isolated from activated sludge.</title>
        <authorList>
            <person name="Jin D."/>
            <person name="Kong X."/>
            <person name="Deng Y."/>
            <person name="Bai Z."/>
        </authorList>
    </citation>
    <scope>NUCLEOTIDE SEQUENCE [LARGE SCALE GENOMIC DNA]</scope>
    <source>
        <strain evidence="1 2">13</strain>
    </source>
</reference>
<accession>A0A291QYE4</accession>
<evidence type="ECO:0000313" key="2">
    <source>
        <dbReference type="Proteomes" id="UP000220133"/>
    </source>
</evidence>
<gene>
    <name evidence="1" type="ORF">COR50_18185</name>
</gene>
<keyword evidence="2" id="KW-1185">Reference proteome</keyword>
<organism evidence="1 2">
    <name type="scientific">Chitinophaga caeni</name>
    <dbReference type="NCBI Taxonomy" id="2029983"/>
    <lineage>
        <taxon>Bacteria</taxon>
        <taxon>Pseudomonadati</taxon>
        <taxon>Bacteroidota</taxon>
        <taxon>Chitinophagia</taxon>
        <taxon>Chitinophagales</taxon>
        <taxon>Chitinophagaceae</taxon>
        <taxon>Chitinophaga</taxon>
    </lineage>
</organism>
<dbReference type="RefSeq" id="WP_098195310.1">
    <property type="nucleotide sequence ID" value="NZ_CP023777.1"/>
</dbReference>
<dbReference type="InterPro" id="IPR024355">
    <property type="entry name" value="TraQ_bacteroidetes"/>
</dbReference>
<dbReference type="InterPro" id="IPR038707">
    <property type="entry name" value="TraQ_sf"/>
</dbReference>
<sequence>MKIAISNLNLGQQLLYCFVLVALLSVILASCRKKELDIQQNFPFEVEVMPVPSEIALGETAELRCTILPSGDYNGTRYTIRYFQYEGKGMLRYFNDDPYLPNDRYPLPEREFRLYYTSASKETHSFTVWISDNFGNEEEISFQFNSSD</sequence>
<dbReference type="OrthoDB" id="669114at2"/>
<dbReference type="EMBL" id="CP023777">
    <property type="protein sequence ID" value="ATL48941.1"/>
    <property type="molecule type" value="Genomic_DNA"/>
</dbReference>
<dbReference type="PROSITE" id="PS51257">
    <property type="entry name" value="PROKAR_LIPOPROTEIN"/>
    <property type="match status" value="1"/>
</dbReference>
<protein>
    <submittedName>
        <fullName evidence="1">Conjugal transfer protein TraQ</fullName>
    </submittedName>
</protein>
<dbReference type="Gene3D" id="2.60.40.2410">
    <property type="entry name" value="Uncharacterised protein PF12988, DUF3872"/>
    <property type="match status" value="1"/>
</dbReference>
<dbReference type="Proteomes" id="UP000220133">
    <property type="component" value="Chromosome"/>
</dbReference>
<name>A0A291QYE4_9BACT</name>
<proteinExistence type="predicted"/>
<dbReference type="Pfam" id="PF12988">
    <property type="entry name" value="TraQ_transposon"/>
    <property type="match status" value="1"/>
</dbReference>
<evidence type="ECO:0000313" key="1">
    <source>
        <dbReference type="EMBL" id="ATL48941.1"/>
    </source>
</evidence>
<dbReference type="AlphaFoldDB" id="A0A291QYE4"/>
<dbReference type="KEGG" id="cbae:COR50_18185"/>